<gene>
    <name evidence="1" type="ORF">O1611_g1846</name>
</gene>
<protein>
    <submittedName>
        <fullName evidence="1">Uncharacterized protein</fullName>
    </submittedName>
</protein>
<comment type="caution">
    <text evidence="1">The sequence shown here is derived from an EMBL/GenBank/DDBJ whole genome shotgun (WGS) entry which is preliminary data.</text>
</comment>
<evidence type="ECO:0000313" key="2">
    <source>
        <dbReference type="Proteomes" id="UP001153332"/>
    </source>
</evidence>
<proteinExistence type="predicted"/>
<name>A0ACC2JW90_9PEZI</name>
<reference evidence="1" key="1">
    <citation type="submission" date="2022-12" db="EMBL/GenBank/DDBJ databases">
        <title>Genome Sequence of Lasiodiplodia mahajangana.</title>
        <authorList>
            <person name="Buettner E."/>
        </authorList>
    </citation>
    <scope>NUCLEOTIDE SEQUENCE</scope>
    <source>
        <strain evidence="1">VT137</strain>
    </source>
</reference>
<keyword evidence="2" id="KW-1185">Reference proteome</keyword>
<evidence type="ECO:0000313" key="1">
    <source>
        <dbReference type="EMBL" id="KAJ8131781.1"/>
    </source>
</evidence>
<dbReference type="Proteomes" id="UP001153332">
    <property type="component" value="Unassembled WGS sequence"/>
</dbReference>
<dbReference type="EMBL" id="JAPUUL010000229">
    <property type="protein sequence ID" value="KAJ8131781.1"/>
    <property type="molecule type" value="Genomic_DNA"/>
</dbReference>
<sequence length="408" mass="44913">MAPLNQVVGQDFGDALEAPALKPPSGVVPNFANPPNQNVYAYLALILGVSLASIVALLRVYARLFYLKVVHLADYIGLAAFGVYLALVYELFNLLNTTGFFVHQWDLHVKDLIEFNRLFTIATQLYCVTIATIKSAIIVEWVFIFVPSHTRNYFYWISYIVLWLHLLFYLAIIIFLNTACHPHDKLWNPLLPGTCVKTTFTSALLAAVNLTVDLTLFILPQRVIWGLQMSFKKRLGVSLIFILGILAIISASFKVSAAVPYNASNDTTYSFAALVLWSFSEASCGIIIFCLPSIPKALGSLSLSEVTASLKSWAGASRTLLHKTRSASTGRGPWSGVSSKPSDSSMRDHVDAQHSEKGSDIQEDDAASTSAQKGIVRTTYFTASETHDNGNGDSNSGHLRQHPWIPDH</sequence>
<organism evidence="1 2">
    <name type="scientific">Lasiodiplodia mahajangana</name>
    <dbReference type="NCBI Taxonomy" id="1108764"/>
    <lineage>
        <taxon>Eukaryota</taxon>
        <taxon>Fungi</taxon>
        <taxon>Dikarya</taxon>
        <taxon>Ascomycota</taxon>
        <taxon>Pezizomycotina</taxon>
        <taxon>Dothideomycetes</taxon>
        <taxon>Dothideomycetes incertae sedis</taxon>
        <taxon>Botryosphaeriales</taxon>
        <taxon>Botryosphaeriaceae</taxon>
        <taxon>Lasiodiplodia</taxon>
    </lineage>
</organism>
<accession>A0ACC2JW90</accession>